<feature type="DNA-binding region" description="H-T-H motif" evidence="2">
    <location>
        <begin position="35"/>
        <end position="54"/>
    </location>
</feature>
<dbReference type="SUPFAM" id="SSF46689">
    <property type="entry name" value="Homeodomain-like"/>
    <property type="match status" value="1"/>
</dbReference>
<organism evidence="4 5">
    <name type="scientific">Gemmobacter lanyuensis</name>
    <dbReference type="NCBI Taxonomy" id="1054497"/>
    <lineage>
        <taxon>Bacteria</taxon>
        <taxon>Pseudomonadati</taxon>
        <taxon>Pseudomonadota</taxon>
        <taxon>Alphaproteobacteria</taxon>
        <taxon>Rhodobacterales</taxon>
        <taxon>Paracoccaceae</taxon>
        <taxon>Gemmobacter</taxon>
    </lineage>
</organism>
<evidence type="ECO:0000259" key="3">
    <source>
        <dbReference type="PROSITE" id="PS50977"/>
    </source>
</evidence>
<evidence type="ECO:0000313" key="4">
    <source>
        <dbReference type="EMBL" id="GGW36903.1"/>
    </source>
</evidence>
<feature type="domain" description="HTH tetR-type" evidence="3">
    <location>
        <begin position="12"/>
        <end position="72"/>
    </location>
</feature>
<dbReference type="Proteomes" id="UP000628984">
    <property type="component" value="Unassembled WGS sequence"/>
</dbReference>
<dbReference type="AlphaFoldDB" id="A0A918J0A5"/>
<evidence type="ECO:0000256" key="2">
    <source>
        <dbReference type="PROSITE-ProRule" id="PRU00335"/>
    </source>
</evidence>
<evidence type="ECO:0000256" key="1">
    <source>
        <dbReference type="ARBA" id="ARBA00023125"/>
    </source>
</evidence>
<dbReference type="Gene3D" id="1.10.357.10">
    <property type="entry name" value="Tetracycline Repressor, domain 2"/>
    <property type="match status" value="1"/>
</dbReference>
<proteinExistence type="predicted"/>
<gene>
    <name evidence="4" type="ORF">GCM10011452_26800</name>
</gene>
<evidence type="ECO:0000313" key="5">
    <source>
        <dbReference type="Proteomes" id="UP000628984"/>
    </source>
</evidence>
<dbReference type="Pfam" id="PF00440">
    <property type="entry name" value="TetR_N"/>
    <property type="match status" value="1"/>
</dbReference>
<comment type="caution">
    <text evidence="4">The sequence shown here is derived from an EMBL/GenBank/DDBJ whole genome shotgun (WGS) entry which is preliminary data.</text>
</comment>
<dbReference type="RefSeq" id="WP_189634385.1">
    <property type="nucleotide sequence ID" value="NZ_BMYQ01000008.1"/>
</dbReference>
<reference evidence="4" key="2">
    <citation type="submission" date="2020-09" db="EMBL/GenBank/DDBJ databases">
        <authorList>
            <person name="Sun Q."/>
            <person name="Kim S."/>
        </authorList>
    </citation>
    <scope>NUCLEOTIDE SEQUENCE</scope>
    <source>
        <strain evidence="4">KCTC 23714</strain>
    </source>
</reference>
<name>A0A918J0A5_9RHOB</name>
<protein>
    <submittedName>
        <fullName evidence="4">TetR family transcriptional regulator</fullName>
    </submittedName>
</protein>
<keyword evidence="1 2" id="KW-0238">DNA-binding</keyword>
<reference evidence="4" key="1">
    <citation type="journal article" date="2014" name="Int. J. Syst. Evol. Microbiol.">
        <title>Complete genome sequence of Corynebacterium casei LMG S-19264T (=DSM 44701T), isolated from a smear-ripened cheese.</title>
        <authorList>
            <consortium name="US DOE Joint Genome Institute (JGI-PGF)"/>
            <person name="Walter F."/>
            <person name="Albersmeier A."/>
            <person name="Kalinowski J."/>
            <person name="Ruckert C."/>
        </authorList>
    </citation>
    <scope>NUCLEOTIDE SEQUENCE</scope>
    <source>
        <strain evidence="4">KCTC 23714</strain>
    </source>
</reference>
<sequence length="217" mass="24437">MTENQQAEAVARGSAELWLQAAREALLEGGVESVKILSLAKAVNLSRASFYWFFEDREQLLDALLAQWREKNTGNLVRRAEAYADTLAEAILNVCDCWFDKALFDSRFEFAVRSWALQSPKVLAEVQAADTVRIAALTALFERFGRSPTASAVRARAIYLVQIGYISMQANEDLRLRMSRMSEYVQVYTGVEPEPREMNRFFSRHGISAAEALSVQA</sequence>
<dbReference type="GO" id="GO:0003677">
    <property type="term" value="F:DNA binding"/>
    <property type="evidence" value="ECO:0007669"/>
    <property type="project" value="UniProtKB-UniRule"/>
</dbReference>
<dbReference type="PROSITE" id="PS50977">
    <property type="entry name" value="HTH_TETR_2"/>
    <property type="match status" value="1"/>
</dbReference>
<keyword evidence="5" id="KW-1185">Reference proteome</keyword>
<dbReference type="InterPro" id="IPR009057">
    <property type="entry name" value="Homeodomain-like_sf"/>
</dbReference>
<dbReference type="InterPro" id="IPR001647">
    <property type="entry name" value="HTH_TetR"/>
</dbReference>
<accession>A0A918J0A5</accession>
<dbReference type="EMBL" id="BMYQ01000008">
    <property type="protein sequence ID" value="GGW36903.1"/>
    <property type="molecule type" value="Genomic_DNA"/>
</dbReference>